<dbReference type="InterPro" id="IPR014710">
    <property type="entry name" value="RmlC-like_jellyroll"/>
</dbReference>
<dbReference type="InterPro" id="IPR036388">
    <property type="entry name" value="WH-like_DNA-bd_sf"/>
</dbReference>
<evidence type="ECO:0000256" key="1">
    <source>
        <dbReference type="ARBA" id="ARBA00023015"/>
    </source>
</evidence>
<evidence type="ECO:0000256" key="3">
    <source>
        <dbReference type="ARBA" id="ARBA00023163"/>
    </source>
</evidence>
<accession>A0A6L3SXK5</accession>
<dbReference type="SUPFAM" id="SSF51206">
    <property type="entry name" value="cAMP-binding domain-like"/>
    <property type="match status" value="1"/>
</dbReference>
<evidence type="ECO:0000313" key="5">
    <source>
        <dbReference type="EMBL" id="KAB1076906.1"/>
    </source>
</evidence>
<dbReference type="InterPro" id="IPR018490">
    <property type="entry name" value="cNMP-bd_dom_sf"/>
</dbReference>
<keyword evidence="2" id="KW-0238">DNA-binding</keyword>
<dbReference type="AlphaFoldDB" id="A0A6L3SXK5"/>
<dbReference type="InterPro" id="IPR012318">
    <property type="entry name" value="HTH_CRP"/>
</dbReference>
<evidence type="ECO:0000256" key="2">
    <source>
        <dbReference type="ARBA" id="ARBA00023125"/>
    </source>
</evidence>
<dbReference type="Proteomes" id="UP000474159">
    <property type="component" value="Unassembled WGS sequence"/>
</dbReference>
<sequence length="248" mass="26921">MIAAWERTIVPADPLVRRLSAFGSLGPAEIDLLRDAIQRPVSVASRFEVSTAAGKGRQALLLVSGWAARQRVLADGRRQIISFVLPGDFVSFSLHREPLRYASTVALTPAVVAEADMLLEACIAQDYATPLASTMRTVAAAEDALLAHQVTRLGRQTAYERMSHLLLELRERLSLAGIEPGDSFTLPIIQEMLADALGLSVVHTNRTLQQLRRDGLIRMSGMKVTLVDAAALAALSDYVPITRLVGRS</sequence>
<reference evidence="5 6" key="1">
    <citation type="submission" date="2019-09" db="EMBL/GenBank/DDBJ databases">
        <title>YIM 48816 draft genome.</title>
        <authorList>
            <person name="Jiang L."/>
        </authorList>
    </citation>
    <scope>NUCLEOTIDE SEQUENCE [LARGE SCALE GENOMIC DNA]</scope>
    <source>
        <strain evidence="5 6">YIM 48816</strain>
    </source>
</reference>
<organism evidence="5 6">
    <name type="scientific">Methylobacterium soli</name>
    <dbReference type="NCBI Taxonomy" id="553447"/>
    <lineage>
        <taxon>Bacteria</taxon>
        <taxon>Pseudomonadati</taxon>
        <taxon>Pseudomonadota</taxon>
        <taxon>Alphaproteobacteria</taxon>
        <taxon>Hyphomicrobiales</taxon>
        <taxon>Methylobacteriaceae</taxon>
        <taxon>Methylobacterium</taxon>
    </lineage>
</organism>
<dbReference type="SUPFAM" id="SSF46785">
    <property type="entry name" value="Winged helix' DNA-binding domain"/>
    <property type="match status" value="1"/>
</dbReference>
<dbReference type="PROSITE" id="PS51063">
    <property type="entry name" value="HTH_CRP_2"/>
    <property type="match status" value="1"/>
</dbReference>
<dbReference type="Pfam" id="PF13545">
    <property type="entry name" value="HTH_Crp_2"/>
    <property type="match status" value="1"/>
</dbReference>
<evidence type="ECO:0000313" key="6">
    <source>
        <dbReference type="Proteomes" id="UP000474159"/>
    </source>
</evidence>
<dbReference type="InterPro" id="IPR036390">
    <property type="entry name" value="WH_DNA-bd_sf"/>
</dbReference>
<gene>
    <name evidence="5" type="ORF">F6X53_20830</name>
</gene>
<dbReference type="Gene3D" id="2.60.120.10">
    <property type="entry name" value="Jelly Rolls"/>
    <property type="match status" value="1"/>
</dbReference>
<dbReference type="Gene3D" id="1.10.10.10">
    <property type="entry name" value="Winged helix-like DNA-binding domain superfamily/Winged helix DNA-binding domain"/>
    <property type="match status" value="1"/>
</dbReference>
<keyword evidence="6" id="KW-1185">Reference proteome</keyword>
<dbReference type="RefSeq" id="WP_151002190.1">
    <property type="nucleotide sequence ID" value="NZ_VZZK01000025.1"/>
</dbReference>
<keyword evidence="1" id="KW-0805">Transcription regulation</keyword>
<dbReference type="GO" id="GO:0006355">
    <property type="term" value="P:regulation of DNA-templated transcription"/>
    <property type="evidence" value="ECO:0007669"/>
    <property type="project" value="InterPro"/>
</dbReference>
<keyword evidence="3" id="KW-0804">Transcription</keyword>
<dbReference type="GO" id="GO:0003677">
    <property type="term" value="F:DNA binding"/>
    <property type="evidence" value="ECO:0007669"/>
    <property type="project" value="UniProtKB-KW"/>
</dbReference>
<comment type="caution">
    <text evidence="5">The sequence shown here is derived from an EMBL/GenBank/DDBJ whole genome shotgun (WGS) entry which is preliminary data.</text>
</comment>
<dbReference type="SMART" id="SM00419">
    <property type="entry name" value="HTH_CRP"/>
    <property type="match status" value="1"/>
</dbReference>
<dbReference type="OrthoDB" id="7584044at2"/>
<evidence type="ECO:0000259" key="4">
    <source>
        <dbReference type="PROSITE" id="PS51063"/>
    </source>
</evidence>
<dbReference type="EMBL" id="VZZK01000025">
    <property type="protein sequence ID" value="KAB1076906.1"/>
    <property type="molecule type" value="Genomic_DNA"/>
</dbReference>
<feature type="domain" description="HTH crp-type" evidence="4">
    <location>
        <begin position="156"/>
        <end position="230"/>
    </location>
</feature>
<proteinExistence type="predicted"/>
<protein>
    <submittedName>
        <fullName evidence="5">Crp/Fnr family transcriptional regulator</fullName>
    </submittedName>
</protein>
<name>A0A6L3SXK5_9HYPH</name>